<dbReference type="EMBL" id="GBXM01048968">
    <property type="protein sequence ID" value="JAH59609.1"/>
    <property type="molecule type" value="Transcribed_RNA"/>
</dbReference>
<proteinExistence type="predicted"/>
<dbReference type="AlphaFoldDB" id="A0A0E9U123"/>
<protein>
    <submittedName>
        <fullName evidence="1">Uncharacterized protein</fullName>
    </submittedName>
</protein>
<sequence>MISSTWAGTSSSMHNGGSVYLSFSTFFSSGHSLA</sequence>
<organism evidence="1">
    <name type="scientific">Anguilla anguilla</name>
    <name type="common">European freshwater eel</name>
    <name type="synonym">Muraena anguilla</name>
    <dbReference type="NCBI Taxonomy" id="7936"/>
    <lineage>
        <taxon>Eukaryota</taxon>
        <taxon>Metazoa</taxon>
        <taxon>Chordata</taxon>
        <taxon>Craniata</taxon>
        <taxon>Vertebrata</taxon>
        <taxon>Euteleostomi</taxon>
        <taxon>Actinopterygii</taxon>
        <taxon>Neopterygii</taxon>
        <taxon>Teleostei</taxon>
        <taxon>Anguilliformes</taxon>
        <taxon>Anguillidae</taxon>
        <taxon>Anguilla</taxon>
    </lineage>
</organism>
<reference evidence="1" key="1">
    <citation type="submission" date="2014-11" db="EMBL/GenBank/DDBJ databases">
        <authorList>
            <person name="Amaro Gonzalez C."/>
        </authorList>
    </citation>
    <scope>NUCLEOTIDE SEQUENCE</scope>
</reference>
<name>A0A0E9U123_ANGAN</name>
<accession>A0A0E9U123</accession>
<evidence type="ECO:0000313" key="1">
    <source>
        <dbReference type="EMBL" id="JAH59609.1"/>
    </source>
</evidence>
<reference evidence="1" key="2">
    <citation type="journal article" date="2015" name="Fish Shellfish Immunol.">
        <title>Early steps in the European eel (Anguilla anguilla)-Vibrio vulnificus interaction in the gills: Role of the RtxA13 toxin.</title>
        <authorList>
            <person name="Callol A."/>
            <person name="Pajuelo D."/>
            <person name="Ebbesson L."/>
            <person name="Teles M."/>
            <person name="MacKenzie S."/>
            <person name="Amaro C."/>
        </authorList>
    </citation>
    <scope>NUCLEOTIDE SEQUENCE</scope>
</reference>